<dbReference type="AlphaFoldDB" id="A0ABD3BI53"/>
<feature type="domain" description="C2" evidence="1">
    <location>
        <begin position="1"/>
        <end position="124"/>
    </location>
</feature>
<protein>
    <recommendedName>
        <fullName evidence="1">C2 domain-containing protein</fullName>
    </recommendedName>
</protein>
<dbReference type="InterPro" id="IPR035892">
    <property type="entry name" value="C2_domain_sf"/>
</dbReference>
<proteinExistence type="predicted"/>
<dbReference type="PANTHER" id="PTHR32246:SF88">
    <property type="entry name" value="PROTEIN SRC2 HOMOLOG"/>
    <property type="match status" value="1"/>
</dbReference>
<gene>
    <name evidence="2" type="ORF">CASFOL_039313</name>
</gene>
<dbReference type="Gene3D" id="2.60.40.150">
    <property type="entry name" value="C2 domain"/>
    <property type="match status" value="1"/>
</dbReference>
<dbReference type="PROSITE" id="PS50004">
    <property type="entry name" value="C2"/>
    <property type="match status" value="1"/>
</dbReference>
<dbReference type="SUPFAM" id="SSF49562">
    <property type="entry name" value="C2 domain (Calcium/lipid-binding domain, CaLB)"/>
    <property type="match status" value="1"/>
</dbReference>
<evidence type="ECO:0000259" key="1">
    <source>
        <dbReference type="PROSITE" id="PS50004"/>
    </source>
</evidence>
<evidence type="ECO:0000313" key="3">
    <source>
        <dbReference type="Proteomes" id="UP001632038"/>
    </source>
</evidence>
<accession>A0ABD3BI53</accession>
<name>A0ABD3BI53_9LAMI</name>
<dbReference type="SMART" id="SM00239">
    <property type="entry name" value="C2"/>
    <property type="match status" value="1"/>
</dbReference>
<dbReference type="EMBL" id="JAVIJP010000087">
    <property type="protein sequence ID" value="KAL3616919.1"/>
    <property type="molecule type" value="Genomic_DNA"/>
</dbReference>
<comment type="caution">
    <text evidence="2">The sequence shown here is derived from an EMBL/GenBank/DDBJ whole genome shotgun (WGS) entry which is preliminary data.</text>
</comment>
<evidence type="ECO:0000313" key="2">
    <source>
        <dbReference type="EMBL" id="KAL3616919.1"/>
    </source>
</evidence>
<reference evidence="3" key="1">
    <citation type="journal article" date="2024" name="IScience">
        <title>Strigolactones Initiate the Formation of Haustorium-like Structures in Castilleja.</title>
        <authorList>
            <person name="Buerger M."/>
            <person name="Peterson D."/>
            <person name="Chory J."/>
        </authorList>
    </citation>
    <scope>NUCLEOTIDE SEQUENCE [LARGE SCALE GENOMIC DNA]</scope>
</reference>
<sequence length="136" mass="16150">MSHVTHRRKSPRQEEIREIEVLIYSAQDLKNVKHITRMRTFAEIYVEKSVHVARTRVDEHGGENPTWNEVVKVRFHKHLPVKEVMAALNVDIYADSHVGLQKLVGCYEYRSEQFCKLRVFTNSRKETRKRDFSLEN</sequence>
<dbReference type="Proteomes" id="UP001632038">
    <property type="component" value="Unassembled WGS sequence"/>
</dbReference>
<dbReference type="Pfam" id="PF00168">
    <property type="entry name" value="C2"/>
    <property type="match status" value="1"/>
</dbReference>
<dbReference type="PANTHER" id="PTHR32246">
    <property type="entry name" value="INGRESSION PROTEIN FIC1"/>
    <property type="match status" value="1"/>
</dbReference>
<keyword evidence="3" id="KW-1185">Reference proteome</keyword>
<organism evidence="2 3">
    <name type="scientific">Castilleja foliolosa</name>
    <dbReference type="NCBI Taxonomy" id="1961234"/>
    <lineage>
        <taxon>Eukaryota</taxon>
        <taxon>Viridiplantae</taxon>
        <taxon>Streptophyta</taxon>
        <taxon>Embryophyta</taxon>
        <taxon>Tracheophyta</taxon>
        <taxon>Spermatophyta</taxon>
        <taxon>Magnoliopsida</taxon>
        <taxon>eudicotyledons</taxon>
        <taxon>Gunneridae</taxon>
        <taxon>Pentapetalae</taxon>
        <taxon>asterids</taxon>
        <taxon>lamiids</taxon>
        <taxon>Lamiales</taxon>
        <taxon>Orobanchaceae</taxon>
        <taxon>Pedicularideae</taxon>
        <taxon>Castillejinae</taxon>
        <taxon>Castilleja</taxon>
    </lineage>
</organism>
<dbReference type="InterPro" id="IPR000008">
    <property type="entry name" value="C2_dom"/>
</dbReference>